<dbReference type="GO" id="GO:0003677">
    <property type="term" value="F:DNA binding"/>
    <property type="evidence" value="ECO:0007669"/>
    <property type="project" value="UniProtKB-UniRule"/>
</dbReference>
<dbReference type="NCBIfam" id="TIGR00690">
    <property type="entry name" value="rpoZ"/>
    <property type="match status" value="1"/>
</dbReference>
<dbReference type="GO" id="GO:0003899">
    <property type="term" value="F:DNA-directed RNA polymerase activity"/>
    <property type="evidence" value="ECO:0007669"/>
    <property type="project" value="UniProtKB-UniRule"/>
</dbReference>
<keyword evidence="4 10" id="KW-0240">DNA-directed RNA polymerase</keyword>
<dbReference type="GO" id="GO:0000428">
    <property type="term" value="C:DNA-directed RNA polymerase complex"/>
    <property type="evidence" value="ECO:0007669"/>
    <property type="project" value="UniProtKB-KW"/>
</dbReference>
<dbReference type="GO" id="GO:0006351">
    <property type="term" value="P:DNA-templated transcription"/>
    <property type="evidence" value="ECO:0007669"/>
    <property type="project" value="UniProtKB-UniRule"/>
</dbReference>
<dbReference type="Gene3D" id="3.90.940.10">
    <property type="match status" value="1"/>
</dbReference>
<reference evidence="12" key="1">
    <citation type="submission" date="2016-11" db="EMBL/GenBank/DDBJ databases">
        <authorList>
            <person name="Varghese N."/>
            <person name="Submissions S."/>
        </authorList>
    </citation>
    <scope>NUCLEOTIDE SEQUENCE [LARGE SCALE GENOMIC DNA]</scope>
    <source>
        <strain evidence="12">DSM 3071</strain>
    </source>
</reference>
<name>A0A1M5X433_BUTFI</name>
<evidence type="ECO:0000256" key="7">
    <source>
        <dbReference type="ARBA" id="ARBA00023163"/>
    </source>
</evidence>
<dbReference type="EC" id="2.7.7.6" evidence="2 10"/>
<dbReference type="SMART" id="SM01409">
    <property type="entry name" value="RNA_pol_Rpb6"/>
    <property type="match status" value="1"/>
</dbReference>
<dbReference type="HAMAP" id="MF_00366">
    <property type="entry name" value="RNApol_bact_RpoZ"/>
    <property type="match status" value="1"/>
</dbReference>
<dbReference type="STRING" id="1121131.SAMN02745229_01263"/>
<comment type="catalytic activity">
    <reaction evidence="9 10">
        <text>RNA(n) + a ribonucleoside 5'-triphosphate = RNA(n+1) + diphosphate</text>
        <dbReference type="Rhea" id="RHEA:21248"/>
        <dbReference type="Rhea" id="RHEA-COMP:14527"/>
        <dbReference type="Rhea" id="RHEA-COMP:17342"/>
        <dbReference type="ChEBI" id="CHEBI:33019"/>
        <dbReference type="ChEBI" id="CHEBI:61557"/>
        <dbReference type="ChEBI" id="CHEBI:140395"/>
        <dbReference type="EC" id="2.7.7.6"/>
    </reaction>
</comment>
<keyword evidence="12" id="KW-1185">Reference proteome</keyword>
<proteinExistence type="inferred from homology"/>
<keyword evidence="6 10" id="KW-0548">Nucleotidyltransferase</keyword>
<evidence type="ECO:0000313" key="11">
    <source>
        <dbReference type="EMBL" id="SHH94308.1"/>
    </source>
</evidence>
<dbReference type="PANTHER" id="PTHR34476">
    <property type="entry name" value="DNA-DIRECTED RNA POLYMERASE SUBUNIT OMEGA"/>
    <property type="match status" value="1"/>
</dbReference>
<dbReference type="RefSeq" id="WP_073386385.1">
    <property type="nucleotide sequence ID" value="NZ_FQXK01000009.1"/>
</dbReference>
<dbReference type="Proteomes" id="UP000184278">
    <property type="component" value="Unassembled WGS sequence"/>
</dbReference>
<evidence type="ECO:0000256" key="1">
    <source>
        <dbReference type="ARBA" id="ARBA00006711"/>
    </source>
</evidence>
<evidence type="ECO:0000256" key="2">
    <source>
        <dbReference type="ARBA" id="ARBA00012418"/>
    </source>
</evidence>
<keyword evidence="5 10" id="KW-0808">Transferase</keyword>
<dbReference type="InterPro" id="IPR006110">
    <property type="entry name" value="Pol_omega/Rpo6/RPB6"/>
</dbReference>
<evidence type="ECO:0000256" key="5">
    <source>
        <dbReference type="ARBA" id="ARBA00022679"/>
    </source>
</evidence>
<dbReference type="SUPFAM" id="SSF63562">
    <property type="entry name" value="RPB6/omega subunit-like"/>
    <property type="match status" value="1"/>
</dbReference>
<evidence type="ECO:0000313" key="12">
    <source>
        <dbReference type="Proteomes" id="UP000184278"/>
    </source>
</evidence>
<dbReference type="Pfam" id="PF01192">
    <property type="entry name" value="RNA_pol_Rpb6"/>
    <property type="match status" value="1"/>
</dbReference>
<evidence type="ECO:0000256" key="9">
    <source>
        <dbReference type="ARBA" id="ARBA00048552"/>
    </source>
</evidence>
<evidence type="ECO:0000256" key="3">
    <source>
        <dbReference type="ARBA" id="ARBA00013725"/>
    </source>
</evidence>
<dbReference type="PANTHER" id="PTHR34476:SF1">
    <property type="entry name" value="DNA-DIRECTED RNA POLYMERASE SUBUNIT OMEGA"/>
    <property type="match status" value="1"/>
</dbReference>
<accession>A0A1M5X433</accession>
<dbReference type="GeneID" id="89510354"/>
<dbReference type="EMBL" id="FQXK01000009">
    <property type="protein sequence ID" value="SHH94308.1"/>
    <property type="molecule type" value="Genomic_DNA"/>
</dbReference>
<dbReference type="InterPro" id="IPR003716">
    <property type="entry name" value="DNA-dir_RNA_pol_omega"/>
</dbReference>
<gene>
    <name evidence="10" type="primary">rpoZ</name>
    <name evidence="11" type="ORF">SAMN02745229_01263</name>
</gene>
<comment type="function">
    <text evidence="10">Promotes RNA polymerase assembly. Latches the N- and C-terminal regions of the beta' subunit thereby facilitating its interaction with the beta and alpha subunits.</text>
</comment>
<protein>
    <recommendedName>
        <fullName evidence="3 10">DNA-directed RNA polymerase subunit omega</fullName>
        <shortName evidence="10">RNAP omega subunit</shortName>
        <ecNumber evidence="2 10">2.7.7.6</ecNumber>
    </recommendedName>
    <alternativeName>
        <fullName evidence="10">RNA polymerase omega subunit</fullName>
    </alternativeName>
    <alternativeName>
        <fullName evidence="8 10">Transcriptase subunit omega</fullName>
    </alternativeName>
</protein>
<comment type="similarity">
    <text evidence="1 10">Belongs to the RNA polymerase subunit omega family.</text>
</comment>
<dbReference type="AlphaFoldDB" id="A0A1M5X433"/>
<dbReference type="InterPro" id="IPR036161">
    <property type="entry name" value="RPB6/omega-like_sf"/>
</dbReference>
<evidence type="ECO:0000256" key="10">
    <source>
        <dbReference type="HAMAP-Rule" id="MF_00366"/>
    </source>
</evidence>
<evidence type="ECO:0000256" key="6">
    <source>
        <dbReference type="ARBA" id="ARBA00022695"/>
    </source>
</evidence>
<sequence>MIHPSYVDLMNVVNKGVEEGEEPVISSRYSIVMATAKRARQLVAGDEVMIEANPKDKPLSIAVKELYADKLAILTDEEKEAMAELIAQKNSEVEGQKAAAALEETVEVSEEETEEE</sequence>
<organism evidence="11 12">
    <name type="scientific">Butyrivibrio fibrisolvens DSM 3071</name>
    <dbReference type="NCBI Taxonomy" id="1121131"/>
    <lineage>
        <taxon>Bacteria</taxon>
        <taxon>Bacillati</taxon>
        <taxon>Bacillota</taxon>
        <taxon>Clostridia</taxon>
        <taxon>Lachnospirales</taxon>
        <taxon>Lachnospiraceae</taxon>
        <taxon>Butyrivibrio</taxon>
    </lineage>
</organism>
<evidence type="ECO:0000256" key="8">
    <source>
        <dbReference type="ARBA" id="ARBA00029924"/>
    </source>
</evidence>
<keyword evidence="7 10" id="KW-0804">Transcription</keyword>
<dbReference type="OrthoDB" id="9815459at2"/>
<evidence type="ECO:0000256" key="4">
    <source>
        <dbReference type="ARBA" id="ARBA00022478"/>
    </source>
</evidence>
<comment type="subunit">
    <text evidence="10">The RNAP catalytic core consists of 2 alpha, 1 beta, 1 beta' and 1 omega subunit. When a sigma factor is associated with the core the holoenzyme is formed, which can initiate transcription.</text>
</comment>